<dbReference type="PANTHER" id="PTHR11465:SF9">
    <property type="entry name" value="CATALASE"/>
    <property type="match status" value="1"/>
</dbReference>
<dbReference type="PANTHER" id="PTHR11465">
    <property type="entry name" value="CATALASE"/>
    <property type="match status" value="1"/>
</dbReference>
<dbReference type="Pfam" id="PF00199">
    <property type="entry name" value="Catalase"/>
    <property type="match status" value="1"/>
</dbReference>
<evidence type="ECO:0000256" key="3">
    <source>
        <dbReference type="ARBA" id="ARBA00022617"/>
    </source>
</evidence>
<evidence type="ECO:0000256" key="2">
    <source>
        <dbReference type="ARBA" id="ARBA00022559"/>
    </source>
</evidence>
<keyword evidence="2 10" id="KW-0575">Peroxidase</keyword>
<dbReference type="InterPro" id="IPR002226">
    <property type="entry name" value="Catalase_haem_BS"/>
</dbReference>
<evidence type="ECO:0000256" key="5">
    <source>
        <dbReference type="ARBA" id="ARBA00023002"/>
    </source>
</evidence>
<feature type="active site" evidence="8">
    <location>
        <position position="56"/>
    </location>
</feature>
<gene>
    <name evidence="13" type="ORF">ELX58_03240</name>
</gene>
<dbReference type="GO" id="GO:0042744">
    <property type="term" value="P:hydrogen peroxide catabolic process"/>
    <property type="evidence" value="ECO:0007669"/>
    <property type="project" value="UniProtKB-KW"/>
</dbReference>
<evidence type="ECO:0000256" key="9">
    <source>
        <dbReference type="PIRSR" id="PIRSR038928-2"/>
    </source>
</evidence>
<reference evidence="14" key="1">
    <citation type="submission" date="2018-12" db="EMBL/GenBank/DDBJ databases">
        <title>A new species of lactobacillus.</title>
        <authorList>
            <person name="Jian Y."/>
            <person name="Xin L."/>
            <person name="Hong Z.J."/>
            <person name="Ming L.Z."/>
            <person name="Hong X.Z."/>
        </authorList>
    </citation>
    <scope>NUCLEOTIDE SEQUENCE [LARGE SCALE GENOMIC DNA]</scope>
    <source>
        <strain evidence="14">HSLZ-75</strain>
    </source>
</reference>
<dbReference type="PROSITE" id="PS00438">
    <property type="entry name" value="CATALASE_2"/>
    <property type="match status" value="1"/>
</dbReference>
<dbReference type="EMBL" id="CP034726">
    <property type="protein sequence ID" value="QBP18170.1"/>
    <property type="molecule type" value="Genomic_DNA"/>
</dbReference>
<feature type="domain" description="Catalase core" evidence="12">
    <location>
        <begin position="9"/>
        <end position="394"/>
    </location>
</feature>
<comment type="catalytic activity">
    <reaction evidence="10">
        <text>2 H2O2 = O2 + 2 H2O</text>
        <dbReference type="Rhea" id="RHEA:20309"/>
        <dbReference type="ChEBI" id="CHEBI:15377"/>
        <dbReference type="ChEBI" id="CHEBI:15379"/>
        <dbReference type="ChEBI" id="CHEBI:16240"/>
        <dbReference type="EC" id="1.11.1.6"/>
    </reaction>
</comment>
<dbReference type="EC" id="1.11.1.6" evidence="10"/>
<dbReference type="InterPro" id="IPR024708">
    <property type="entry name" value="Catalase_AS"/>
</dbReference>
<feature type="binding site" description="axial binding residue" evidence="9">
    <location>
        <position position="340"/>
    </location>
    <ligand>
        <name>heme</name>
        <dbReference type="ChEBI" id="CHEBI:30413"/>
    </ligand>
    <ligandPart>
        <name>Fe</name>
        <dbReference type="ChEBI" id="CHEBI:18248"/>
    </ligandPart>
</feature>
<dbReference type="KEGG" id="lji:ELX58_03240"/>
<evidence type="ECO:0000256" key="7">
    <source>
        <dbReference type="ARBA" id="ARBA00023324"/>
    </source>
</evidence>
<dbReference type="InterPro" id="IPR010582">
    <property type="entry name" value="Catalase_immune_responsive"/>
</dbReference>
<dbReference type="InterPro" id="IPR011614">
    <property type="entry name" value="Catalase_core"/>
</dbReference>
<dbReference type="Pfam" id="PF06628">
    <property type="entry name" value="Catalase-rel"/>
    <property type="match status" value="1"/>
</dbReference>
<keyword evidence="6 9" id="KW-0408">Iron</keyword>
<comment type="similarity">
    <text evidence="1 10">Belongs to the catalase family.</text>
</comment>
<dbReference type="PROSITE" id="PS51402">
    <property type="entry name" value="CATALASE_3"/>
    <property type="match status" value="1"/>
</dbReference>
<dbReference type="PRINTS" id="PR00067">
    <property type="entry name" value="CATALASE"/>
</dbReference>
<evidence type="ECO:0000256" key="6">
    <source>
        <dbReference type="ARBA" id="ARBA00023004"/>
    </source>
</evidence>
<keyword evidence="4 9" id="KW-0479">Metal-binding</keyword>
<dbReference type="OrthoDB" id="9760293at2"/>
<sequence length="488" mass="55678">MSKKKKTLRTAAGQPWADNNHSLTAGKRGPVLMQDYQLIEKLAHFDRERIPERVVHAKGAGAQGVFVLTHDMSKYTKADIFNGKKGKKTPMMARFSEVAGEAGYPDTVRDVRGFALKFYTRDGNYDIVGNNTPVFFINDPLKFPDFIHSQKRDPQTHLRSQDMQWDFWSHSPESCHQVTYLMGDRGLPASYRNMNGYGSHTFKWVNKDGQVYWVKYHFHTQQGVKNMSAATAAKIAGEDTDYFIKDLYDAIAHKNYPTWKVYVQIIPYEAGMHYKHDIFDVTKVVSKKDYPLHEVGYFTLNKNPDNYFDDVEEAAFSPANLVPGVEASPDKLLQGRLFAYKDAERYRLGVNFENLPVNRPHNVKHPANYEQDGFMAEHQGHQVNYEPNGENGPVEDHAAKIKPYDVSGKADSYDTYAPDYYSAAGALYRLYPKAEQDRLIETLKSTLGTVKSHTTKVLETRQFYHADHEYGERVAKALGLDMSEIKGK</sequence>
<keyword evidence="3 9" id="KW-0349">Heme</keyword>
<dbReference type="PROSITE" id="PS00437">
    <property type="entry name" value="CATALASE_1"/>
    <property type="match status" value="1"/>
</dbReference>
<dbReference type="GO" id="GO:0005737">
    <property type="term" value="C:cytoplasm"/>
    <property type="evidence" value="ECO:0007669"/>
    <property type="project" value="TreeGrafter"/>
</dbReference>
<feature type="active site" evidence="8">
    <location>
        <position position="130"/>
    </location>
</feature>
<evidence type="ECO:0000256" key="10">
    <source>
        <dbReference type="RuleBase" id="RU000498"/>
    </source>
</evidence>
<dbReference type="GO" id="GO:0004096">
    <property type="term" value="F:catalase activity"/>
    <property type="evidence" value="ECO:0007669"/>
    <property type="project" value="UniProtKB-EC"/>
</dbReference>
<comment type="cofactor">
    <cofactor evidence="9">
        <name>heme</name>
        <dbReference type="ChEBI" id="CHEBI:30413"/>
    </cofactor>
</comment>
<dbReference type="GO" id="GO:0020037">
    <property type="term" value="F:heme binding"/>
    <property type="evidence" value="ECO:0007669"/>
    <property type="project" value="InterPro"/>
</dbReference>
<dbReference type="InterPro" id="IPR018028">
    <property type="entry name" value="Catalase"/>
</dbReference>
<dbReference type="RefSeq" id="WP_133441731.1">
    <property type="nucleotide sequence ID" value="NZ_CP034726.1"/>
</dbReference>
<evidence type="ECO:0000256" key="1">
    <source>
        <dbReference type="ARBA" id="ARBA00005329"/>
    </source>
</evidence>
<dbReference type="SMART" id="SM01060">
    <property type="entry name" value="Catalase"/>
    <property type="match status" value="1"/>
</dbReference>
<dbReference type="Gene3D" id="2.40.180.10">
    <property type="entry name" value="Catalase core domain"/>
    <property type="match status" value="1"/>
</dbReference>
<dbReference type="FunFam" id="2.40.180.10:FF:000001">
    <property type="entry name" value="Catalase"/>
    <property type="match status" value="1"/>
</dbReference>
<accession>A0A4P6ZLR2</accession>
<organism evidence="13 14">
    <name type="scientific">Acetilactobacillus jinshanensis</name>
    <dbReference type="NCBI Taxonomy" id="1720083"/>
    <lineage>
        <taxon>Bacteria</taxon>
        <taxon>Bacillati</taxon>
        <taxon>Bacillota</taxon>
        <taxon>Bacilli</taxon>
        <taxon>Lactobacillales</taxon>
        <taxon>Lactobacillaceae</taxon>
        <taxon>Acetilactobacillus</taxon>
    </lineage>
</organism>
<protein>
    <recommendedName>
        <fullName evidence="10">Catalase</fullName>
        <ecNumber evidence="10">1.11.1.6</ecNumber>
    </recommendedName>
</protein>
<dbReference type="GO" id="GO:0046872">
    <property type="term" value="F:metal ion binding"/>
    <property type="evidence" value="ECO:0007669"/>
    <property type="project" value="UniProtKB-KW"/>
</dbReference>
<feature type="region of interest" description="Disordered" evidence="11">
    <location>
        <begin position="1"/>
        <end position="24"/>
    </location>
</feature>
<evidence type="ECO:0000256" key="11">
    <source>
        <dbReference type="SAM" id="MobiDB-lite"/>
    </source>
</evidence>
<dbReference type="AlphaFoldDB" id="A0A4P6ZLR2"/>
<evidence type="ECO:0000313" key="13">
    <source>
        <dbReference type="EMBL" id="QBP18170.1"/>
    </source>
</evidence>
<keyword evidence="5 10" id="KW-0560">Oxidoreductase</keyword>
<dbReference type="Proteomes" id="UP000294321">
    <property type="component" value="Chromosome"/>
</dbReference>
<evidence type="ECO:0000256" key="4">
    <source>
        <dbReference type="ARBA" id="ARBA00022723"/>
    </source>
</evidence>
<proteinExistence type="inferred from homology"/>
<dbReference type="InterPro" id="IPR020835">
    <property type="entry name" value="Catalase_sf"/>
</dbReference>
<dbReference type="SUPFAM" id="SSF56634">
    <property type="entry name" value="Heme-dependent catalase-like"/>
    <property type="match status" value="1"/>
</dbReference>
<evidence type="ECO:0000259" key="12">
    <source>
        <dbReference type="SMART" id="SM01060"/>
    </source>
</evidence>
<dbReference type="InterPro" id="IPR024711">
    <property type="entry name" value="Catalase_clade1/3"/>
</dbReference>
<keyword evidence="14" id="KW-1185">Reference proteome</keyword>
<name>A0A4P6ZLR2_9LACO</name>
<dbReference type="PIRSF" id="PIRSF038928">
    <property type="entry name" value="Catalase_clade1-3"/>
    <property type="match status" value="1"/>
</dbReference>
<dbReference type="GO" id="GO:0042542">
    <property type="term" value="P:response to hydrogen peroxide"/>
    <property type="evidence" value="ECO:0007669"/>
    <property type="project" value="TreeGrafter"/>
</dbReference>
<keyword evidence="7 10" id="KW-0376">Hydrogen peroxide</keyword>
<evidence type="ECO:0000256" key="8">
    <source>
        <dbReference type="PIRSR" id="PIRSR038928-1"/>
    </source>
</evidence>
<evidence type="ECO:0000313" key="14">
    <source>
        <dbReference type="Proteomes" id="UP000294321"/>
    </source>
</evidence>